<dbReference type="AlphaFoldDB" id="A0A9D4LDD8"/>
<reference evidence="2" key="1">
    <citation type="journal article" date="2019" name="bioRxiv">
        <title>The Genome of the Zebra Mussel, Dreissena polymorpha: A Resource for Invasive Species Research.</title>
        <authorList>
            <person name="McCartney M.A."/>
            <person name="Auch B."/>
            <person name="Kono T."/>
            <person name="Mallez S."/>
            <person name="Zhang Y."/>
            <person name="Obille A."/>
            <person name="Becker A."/>
            <person name="Abrahante J.E."/>
            <person name="Garbe J."/>
            <person name="Badalamenti J.P."/>
            <person name="Herman A."/>
            <person name="Mangelson H."/>
            <person name="Liachko I."/>
            <person name="Sullivan S."/>
            <person name="Sone E.D."/>
            <person name="Koren S."/>
            <person name="Silverstein K.A.T."/>
            <person name="Beckman K.B."/>
            <person name="Gohl D.M."/>
        </authorList>
    </citation>
    <scope>NUCLEOTIDE SEQUENCE</scope>
    <source>
        <strain evidence="2">Duluth1</strain>
        <tissue evidence="2">Whole animal</tissue>
    </source>
</reference>
<feature type="region of interest" description="Disordered" evidence="1">
    <location>
        <begin position="33"/>
        <end position="53"/>
    </location>
</feature>
<accession>A0A9D4LDD8</accession>
<name>A0A9D4LDD8_DREPO</name>
<reference evidence="2" key="2">
    <citation type="submission" date="2020-11" db="EMBL/GenBank/DDBJ databases">
        <authorList>
            <person name="McCartney M.A."/>
            <person name="Auch B."/>
            <person name="Kono T."/>
            <person name="Mallez S."/>
            <person name="Becker A."/>
            <person name="Gohl D.M."/>
            <person name="Silverstein K.A.T."/>
            <person name="Koren S."/>
            <person name="Bechman K.B."/>
            <person name="Herman A."/>
            <person name="Abrahante J.E."/>
            <person name="Garbe J."/>
        </authorList>
    </citation>
    <scope>NUCLEOTIDE SEQUENCE</scope>
    <source>
        <strain evidence="2">Duluth1</strain>
        <tissue evidence="2">Whole animal</tissue>
    </source>
</reference>
<proteinExistence type="predicted"/>
<evidence type="ECO:0000313" key="2">
    <source>
        <dbReference type="EMBL" id="KAH3854936.1"/>
    </source>
</evidence>
<organism evidence="2 3">
    <name type="scientific">Dreissena polymorpha</name>
    <name type="common">Zebra mussel</name>
    <name type="synonym">Mytilus polymorpha</name>
    <dbReference type="NCBI Taxonomy" id="45954"/>
    <lineage>
        <taxon>Eukaryota</taxon>
        <taxon>Metazoa</taxon>
        <taxon>Spiralia</taxon>
        <taxon>Lophotrochozoa</taxon>
        <taxon>Mollusca</taxon>
        <taxon>Bivalvia</taxon>
        <taxon>Autobranchia</taxon>
        <taxon>Heteroconchia</taxon>
        <taxon>Euheterodonta</taxon>
        <taxon>Imparidentia</taxon>
        <taxon>Neoheterodontei</taxon>
        <taxon>Myida</taxon>
        <taxon>Dreissenoidea</taxon>
        <taxon>Dreissenidae</taxon>
        <taxon>Dreissena</taxon>
    </lineage>
</organism>
<dbReference type="Proteomes" id="UP000828390">
    <property type="component" value="Unassembled WGS sequence"/>
</dbReference>
<comment type="caution">
    <text evidence="2">The sequence shown here is derived from an EMBL/GenBank/DDBJ whole genome shotgun (WGS) entry which is preliminary data.</text>
</comment>
<gene>
    <name evidence="2" type="ORF">DPMN_097496</name>
</gene>
<protein>
    <submittedName>
        <fullName evidence="2">Uncharacterized protein</fullName>
    </submittedName>
</protein>
<evidence type="ECO:0000256" key="1">
    <source>
        <dbReference type="SAM" id="MobiDB-lite"/>
    </source>
</evidence>
<evidence type="ECO:0000313" key="3">
    <source>
        <dbReference type="Proteomes" id="UP000828390"/>
    </source>
</evidence>
<keyword evidence="3" id="KW-1185">Reference proteome</keyword>
<sequence length="124" mass="14137">MQFTNGVVVIWRGGWFGWSIVVCQTDRLTDRRTDGQTDDRYMPSYRGRAKPPPSPLHFSLEPIGIQLPCVATWRQCIGLVVERLCTDSNVAWQSLPSDSAGQRCWERVHSNQHKKTRHTTGNTP</sequence>
<dbReference type="EMBL" id="JAIWYP010000003">
    <property type="protein sequence ID" value="KAH3854936.1"/>
    <property type="molecule type" value="Genomic_DNA"/>
</dbReference>